<organism evidence="1 2">
    <name type="scientific">Nocardioides iriomotensis</name>
    <dbReference type="NCBI Taxonomy" id="715784"/>
    <lineage>
        <taxon>Bacteria</taxon>
        <taxon>Bacillati</taxon>
        <taxon>Actinomycetota</taxon>
        <taxon>Actinomycetes</taxon>
        <taxon>Propionibacteriales</taxon>
        <taxon>Nocardioidaceae</taxon>
        <taxon>Nocardioides</taxon>
    </lineage>
</organism>
<proteinExistence type="predicted"/>
<name>A0A4Q5IX45_9ACTN</name>
<reference evidence="1 2" key="1">
    <citation type="submission" date="2019-01" db="EMBL/GenBank/DDBJ databases">
        <title>Nocardioides guangzhouensis sp. nov., an actinobacterium isolated from soil.</title>
        <authorList>
            <person name="Fu Y."/>
            <person name="Cai Y."/>
            <person name="Lin Z."/>
            <person name="Chen P."/>
        </authorList>
    </citation>
    <scope>NUCLEOTIDE SEQUENCE [LARGE SCALE GENOMIC DNA]</scope>
    <source>
        <strain evidence="1 2">NBRC 105384</strain>
    </source>
</reference>
<evidence type="ECO:0000313" key="1">
    <source>
        <dbReference type="EMBL" id="RYU10624.1"/>
    </source>
</evidence>
<dbReference type="CDD" id="cd00882">
    <property type="entry name" value="Ras_like_GTPase"/>
    <property type="match status" value="1"/>
</dbReference>
<sequence length="204" mass="21574">MSAPVHTAPIPLTPVVGSRAQQQVAFVGPFGVGKTTAVFTLCGDSVASTDVKSSLVKARAGRHVKPTTTVGLEMGEWTTPDGRTVSVVGTPGQERFDLVRRSAMPRSAGVVLWLFGDHEHAGLDAELWLDFIAAEVTLDKITVALTRLDGQDLDAELDAFRQIVDRFSPAIPLVAADPRDQGDVQAVVLAALRGPALQVVEQAG</sequence>
<dbReference type="InterPro" id="IPR027417">
    <property type="entry name" value="P-loop_NTPase"/>
</dbReference>
<protein>
    <recommendedName>
        <fullName evidence="3">GTP-binding protein</fullName>
    </recommendedName>
</protein>
<dbReference type="PANTHER" id="PTHR42708">
    <property type="entry name" value="ATP/GTP-BINDING PROTEIN-RELATED"/>
    <property type="match status" value="1"/>
</dbReference>
<dbReference type="PANTHER" id="PTHR42708:SF1">
    <property type="entry name" value="GLIDING MOTILITY PROTEIN MGLA"/>
    <property type="match status" value="1"/>
</dbReference>
<comment type="caution">
    <text evidence="1">The sequence shown here is derived from an EMBL/GenBank/DDBJ whole genome shotgun (WGS) entry which is preliminary data.</text>
</comment>
<evidence type="ECO:0000313" key="2">
    <source>
        <dbReference type="Proteomes" id="UP000291189"/>
    </source>
</evidence>
<dbReference type="InterPro" id="IPR052705">
    <property type="entry name" value="Gliding_Motility_GTPase"/>
</dbReference>
<dbReference type="SUPFAM" id="SSF52540">
    <property type="entry name" value="P-loop containing nucleoside triphosphate hydrolases"/>
    <property type="match status" value="1"/>
</dbReference>
<dbReference type="Proteomes" id="UP000291189">
    <property type="component" value="Unassembled WGS sequence"/>
</dbReference>
<accession>A0A4Q5IX45</accession>
<evidence type="ECO:0008006" key="3">
    <source>
        <dbReference type="Google" id="ProtNLM"/>
    </source>
</evidence>
<dbReference type="AlphaFoldDB" id="A0A4Q5IX45"/>
<dbReference type="RefSeq" id="WP_129988215.1">
    <property type="nucleotide sequence ID" value="NZ_SDPU01000028.1"/>
</dbReference>
<dbReference type="EMBL" id="SDPU01000028">
    <property type="protein sequence ID" value="RYU10624.1"/>
    <property type="molecule type" value="Genomic_DNA"/>
</dbReference>
<dbReference type="OrthoDB" id="4319884at2"/>
<dbReference type="Gene3D" id="3.40.50.300">
    <property type="entry name" value="P-loop containing nucleotide triphosphate hydrolases"/>
    <property type="match status" value="1"/>
</dbReference>
<keyword evidence="2" id="KW-1185">Reference proteome</keyword>
<gene>
    <name evidence="1" type="ORF">ETU37_15280</name>
</gene>